<accession>A0A196SM72</accession>
<dbReference type="GO" id="GO:0046872">
    <property type="term" value="F:metal ion binding"/>
    <property type="evidence" value="ECO:0007669"/>
    <property type="project" value="UniProtKB-KW"/>
</dbReference>
<dbReference type="Pfam" id="PF00149">
    <property type="entry name" value="Metallophos"/>
    <property type="match status" value="1"/>
</dbReference>
<dbReference type="OrthoDB" id="282973at2759"/>
<keyword evidence="6 10" id="KW-0732">Signal</keyword>
<keyword evidence="4" id="KW-0964">Secreted</keyword>
<dbReference type="CDD" id="cd00842">
    <property type="entry name" value="MPP_ASMase"/>
    <property type="match status" value="1"/>
</dbReference>
<keyword evidence="7" id="KW-0378">Hydrolase</keyword>
<protein>
    <submittedName>
        <fullName evidence="13">Sphingomyelin phosphodiesterase</fullName>
    </submittedName>
</protein>
<gene>
    <name evidence="13" type="ORF">AV274_0105</name>
</gene>
<evidence type="ECO:0000256" key="4">
    <source>
        <dbReference type="ARBA" id="ARBA00022525"/>
    </source>
</evidence>
<evidence type="ECO:0000256" key="2">
    <source>
        <dbReference type="ARBA" id="ARBA00004613"/>
    </source>
</evidence>
<feature type="domain" description="Sphingomyelin phosphodiesterase C-terminal" evidence="12">
    <location>
        <begin position="296"/>
        <end position="424"/>
    </location>
</feature>
<evidence type="ECO:0000256" key="3">
    <source>
        <dbReference type="ARBA" id="ARBA00008234"/>
    </source>
</evidence>
<evidence type="ECO:0000313" key="13">
    <source>
        <dbReference type="EMBL" id="OAO18165.1"/>
    </source>
</evidence>
<keyword evidence="5" id="KW-0479">Metal-binding</keyword>
<organism evidence="13 14">
    <name type="scientific">Blastocystis sp. subtype 1 (strain ATCC 50177 / NandII)</name>
    <dbReference type="NCBI Taxonomy" id="478820"/>
    <lineage>
        <taxon>Eukaryota</taxon>
        <taxon>Sar</taxon>
        <taxon>Stramenopiles</taxon>
        <taxon>Bigyra</taxon>
        <taxon>Opalozoa</taxon>
        <taxon>Opalinata</taxon>
        <taxon>Blastocystidae</taxon>
        <taxon>Blastocystis</taxon>
    </lineage>
</organism>
<evidence type="ECO:0000259" key="11">
    <source>
        <dbReference type="Pfam" id="PF00149"/>
    </source>
</evidence>
<comment type="caution">
    <text evidence="13">The sequence shown here is derived from an EMBL/GenBank/DDBJ whole genome shotgun (WGS) entry which is preliminary data.</text>
</comment>
<evidence type="ECO:0000256" key="10">
    <source>
        <dbReference type="SAM" id="SignalP"/>
    </source>
</evidence>
<evidence type="ECO:0000256" key="6">
    <source>
        <dbReference type="ARBA" id="ARBA00022729"/>
    </source>
</evidence>
<evidence type="ECO:0000259" key="12">
    <source>
        <dbReference type="Pfam" id="PF19272"/>
    </source>
</evidence>
<dbReference type="SUPFAM" id="SSF56300">
    <property type="entry name" value="Metallo-dependent phosphatases"/>
    <property type="match status" value="1"/>
</dbReference>
<keyword evidence="9" id="KW-0325">Glycoprotein</keyword>
<dbReference type="PANTHER" id="PTHR10340">
    <property type="entry name" value="SPHINGOMYELIN PHOSPHODIESTERASE"/>
    <property type="match status" value="1"/>
</dbReference>
<reference evidence="13 14" key="1">
    <citation type="submission" date="2016-05" db="EMBL/GenBank/DDBJ databases">
        <title>Nuclear genome of Blastocystis sp. subtype 1 NandII.</title>
        <authorList>
            <person name="Gentekaki E."/>
            <person name="Curtis B."/>
            <person name="Stairs C."/>
            <person name="Eme L."/>
            <person name="Herman E."/>
            <person name="Klimes V."/>
            <person name="Arias M.C."/>
            <person name="Elias M."/>
            <person name="Hilliou F."/>
            <person name="Klute M."/>
            <person name="Malik S.-B."/>
            <person name="Pightling A."/>
            <person name="Rachubinski R."/>
            <person name="Salas D."/>
            <person name="Schlacht A."/>
            <person name="Suga H."/>
            <person name="Archibald J."/>
            <person name="Ball S.G."/>
            <person name="Clark G."/>
            <person name="Dacks J."/>
            <person name="Van Der Giezen M."/>
            <person name="Tsaousis A."/>
            <person name="Roger A."/>
        </authorList>
    </citation>
    <scope>NUCLEOTIDE SEQUENCE [LARGE SCALE GENOMIC DNA]</scope>
    <source>
        <strain evidence="14">ATCC 50177 / NandII</strain>
    </source>
</reference>
<dbReference type="GO" id="GO:0005576">
    <property type="term" value="C:extracellular region"/>
    <property type="evidence" value="ECO:0007669"/>
    <property type="project" value="UniProtKB-SubCell"/>
</dbReference>
<dbReference type="PANTHER" id="PTHR10340:SF57">
    <property type="entry name" value="METALLOPHOS DOMAIN-CONTAINING PROTEIN"/>
    <property type="match status" value="1"/>
</dbReference>
<evidence type="ECO:0000313" key="14">
    <source>
        <dbReference type="Proteomes" id="UP000078348"/>
    </source>
</evidence>
<sequence>MFPLLILCLFVLSVSRDIVVFQLTDVHVEPDYLEGAPALCEEFPCCRRNSVPTNETRSAGRYGDHNCDNAPEFIHDSLQWFKTYFKSHPERNPDLILMTGDQATHRKKSTQTPELNIELIRFVFREVKNTFPDYPVIPIFGNHDTFPEGHMLPPPGNRRMTEVMAAIWKKWIPKDQLENVLYGGYYTMLIEKGWRVIALNCLWHYTENTYVEGMEDVAEETAFLVKWLEHARQHHEVVWILNHIPAGNTLFEPYKAKYSAIVARYKDIIRASFSGHTHQDHYYIIRDESSVEKTPVHVNFVAPAFEGLVDNNPSARLYLIDEATKEVKDFVQFAADFDEMRRTGRLAWREAYRAKEALGVDSFAPTEMAAWAERMWGDEEAFQDYMTRYRAGYYVRGSCVEECKKERLCDLLYVEEKDKKECIRVH</sequence>
<dbReference type="InterPro" id="IPR029052">
    <property type="entry name" value="Metallo-depent_PP-like"/>
</dbReference>
<dbReference type="STRING" id="478820.A0A196SM72"/>
<comment type="subcellular location">
    <subcellularLocation>
        <location evidence="2">Secreted</location>
    </subcellularLocation>
</comment>
<dbReference type="GO" id="GO:0016787">
    <property type="term" value="F:hydrolase activity"/>
    <property type="evidence" value="ECO:0007669"/>
    <property type="project" value="UniProtKB-KW"/>
</dbReference>
<keyword evidence="14" id="KW-1185">Reference proteome</keyword>
<keyword evidence="8" id="KW-0862">Zinc</keyword>
<evidence type="ECO:0000256" key="9">
    <source>
        <dbReference type="ARBA" id="ARBA00023180"/>
    </source>
</evidence>
<comment type="cofactor">
    <cofactor evidence="1">
        <name>Zn(2+)</name>
        <dbReference type="ChEBI" id="CHEBI:29105"/>
    </cofactor>
</comment>
<dbReference type="InterPro" id="IPR041805">
    <property type="entry name" value="ASMase/PPN1_MPP"/>
</dbReference>
<evidence type="ECO:0000256" key="7">
    <source>
        <dbReference type="ARBA" id="ARBA00022801"/>
    </source>
</evidence>
<dbReference type="EMBL" id="LXWW01000004">
    <property type="protein sequence ID" value="OAO18165.1"/>
    <property type="molecule type" value="Genomic_DNA"/>
</dbReference>
<dbReference type="AlphaFoldDB" id="A0A196SM72"/>
<evidence type="ECO:0000256" key="1">
    <source>
        <dbReference type="ARBA" id="ARBA00001947"/>
    </source>
</evidence>
<dbReference type="Proteomes" id="UP000078348">
    <property type="component" value="Unassembled WGS sequence"/>
</dbReference>
<feature type="chain" id="PRO_5008274711" evidence="10">
    <location>
        <begin position="17"/>
        <end position="426"/>
    </location>
</feature>
<feature type="domain" description="Calcineurin-like phosphoesterase" evidence="11">
    <location>
        <begin position="23"/>
        <end position="279"/>
    </location>
</feature>
<name>A0A196SM72_BLAHN</name>
<evidence type="ECO:0000256" key="5">
    <source>
        <dbReference type="ARBA" id="ARBA00022723"/>
    </source>
</evidence>
<dbReference type="InterPro" id="IPR004843">
    <property type="entry name" value="Calcineurin-like_PHP"/>
</dbReference>
<dbReference type="InterPro" id="IPR045473">
    <property type="entry name" value="ASM_C"/>
</dbReference>
<dbReference type="Pfam" id="PF19272">
    <property type="entry name" value="ASMase_C"/>
    <property type="match status" value="1"/>
</dbReference>
<proteinExistence type="inferred from homology"/>
<dbReference type="Gene3D" id="3.60.21.10">
    <property type="match status" value="1"/>
</dbReference>
<evidence type="ECO:0000256" key="8">
    <source>
        <dbReference type="ARBA" id="ARBA00022833"/>
    </source>
</evidence>
<feature type="signal peptide" evidence="10">
    <location>
        <begin position="1"/>
        <end position="16"/>
    </location>
</feature>
<comment type="similarity">
    <text evidence="3">Belongs to the acid sphingomyelinase family.</text>
</comment>